<protein>
    <submittedName>
        <fullName evidence="1">Uncharacterized protein</fullName>
    </submittedName>
</protein>
<evidence type="ECO:0000313" key="4">
    <source>
        <dbReference type="Proteomes" id="UP001326715"/>
    </source>
</evidence>
<organism evidence="1 3">
    <name type="scientific">Chitinophaga sancti</name>
    <dbReference type="NCBI Taxonomy" id="1004"/>
    <lineage>
        <taxon>Bacteria</taxon>
        <taxon>Pseudomonadati</taxon>
        <taxon>Bacteroidota</taxon>
        <taxon>Chitinophagia</taxon>
        <taxon>Chitinophagales</taxon>
        <taxon>Chitinophagaceae</taxon>
        <taxon>Chitinophaga</taxon>
    </lineage>
</organism>
<reference evidence="2 4" key="2">
    <citation type="submission" date="2023-11" db="EMBL/GenBank/DDBJ databases">
        <title>MicrobeMod: A computational toolkit for identifying prokaryotic methylation and restriction-modification with nanopore sequencing.</title>
        <authorList>
            <person name="Crits-Christoph A."/>
            <person name="Kang S.C."/>
            <person name="Lee H."/>
            <person name="Ostrov N."/>
        </authorList>
    </citation>
    <scope>NUCLEOTIDE SEQUENCE [LARGE SCALE GENOMIC DNA]</scope>
    <source>
        <strain evidence="2 4">ATCC 23090</strain>
    </source>
</reference>
<dbReference type="OrthoDB" id="654469at2"/>
<dbReference type="Gene3D" id="1.20.1590.10">
    <property type="entry name" value="YP_001051499.1 domain like"/>
    <property type="match status" value="1"/>
</dbReference>
<sequence length="188" mass="21392">MALPYSAYKKKVQARLAKLTPGQLLFVGAWTADYLDRQYGPILDGDGFAREHEELQNAIAFLWHGVDDPAILTEGELKKQLRHVRNIDIDNLDLARPKDCGILKLMEAVESTLSYVKERKLEGILMTAWFPLEVLNAKKDEPYVMKETPPKYRLDDPFFSEELGAQLKLFAYLEGGKTVSSADKTIFR</sequence>
<dbReference type="AlphaFoldDB" id="A0A1K1RXJ7"/>
<dbReference type="EMBL" id="CP140154">
    <property type="protein sequence ID" value="WQG90302.1"/>
    <property type="molecule type" value="Genomic_DNA"/>
</dbReference>
<keyword evidence="4" id="KW-1185">Reference proteome</keyword>
<name>A0A1K1RXJ7_9BACT</name>
<dbReference type="Proteomes" id="UP000183788">
    <property type="component" value="Unassembled WGS sequence"/>
</dbReference>
<accession>A0A1K1RXJ7</accession>
<proteinExistence type="predicted"/>
<evidence type="ECO:0000313" key="1">
    <source>
        <dbReference type="EMBL" id="SFW76872.1"/>
    </source>
</evidence>
<dbReference type="RefSeq" id="WP_072363411.1">
    <property type="nucleotide sequence ID" value="NZ_CP139972.1"/>
</dbReference>
<reference evidence="1 3" key="1">
    <citation type="submission" date="2016-11" db="EMBL/GenBank/DDBJ databases">
        <authorList>
            <person name="Jaros S."/>
            <person name="Januszkiewicz K."/>
            <person name="Wedrychowicz H."/>
        </authorList>
    </citation>
    <scope>NUCLEOTIDE SEQUENCE [LARGE SCALE GENOMIC DNA]</scope>
    <source>
        <strain evidence="1 3">DSM 784</strain>
    </source>
</reference>
<dbReference type="Proteomes" id="UP001326715">
    <property type="component" value="Chromosome"/>
</dbReference>
<gene>
    <name evidence="1" type="ORF">SAMN05661012_04429</name>
    <name evidence="2" type="ORF">SR876_02250</name>
</gene>
<dbReference type="EMBL" id="FPIZ01000015">
    <property type="protein sequence ID" value="SFW76872.1"/>
    <property type="molecule type" value="Genomic_DNA"/>
</dbReference>
<dbReference type="InterPro" id="IPR023381">
    <property type="entry name" value="YP001051499.1-like_dom_sf"/>
</dbReference>
<evidence type="ECO:0000313" key="2">
    <source>
        <dbReference type="EMBL" id="WQG90302.1"/>
    </source>
</evidence>
<evidence type="ECO:0000313" key="3">
    <source>
        <dbReference type="Proteomes" id="UP000183788"/>
    </source>
</evidence>